<protein>
    <submittedName>
        <fullName evidence="3">Uncharacterized protein</fullName>
    </submittedName>
</protein>
<feature type="region of interest" description="Disordered" evidence="2">
    <location>
        <begin position="853"/>
        <end position="872"/>
    </location>
</feature>
<evidence type="ECO:0000256" key="2">
    <source>
        <dbReference type="SAM" id="MobiDB-lite"/>
    </source>
</evidence>
<evidence type="ECO:0000313" key="4">
    <source>
        <dbReference type="Proteomes" id="UP000009168"/>
    </source>
</evidence>
<keyword evidence="4" id="KW-1185">Reference proteome</keyword>
<gene>
    <name evidence="3" type="ORF">TTHERM_00185920</name>
</gene>
<evidence type="ECO:0000256" key="1">
    <source>
        <dbReference type="SAM" id="Coils"/>
    </source>
</evidence>
<feature type="region of interest" description="Disordered" evidence="2">
    <location>
        <begin position="696"/>
        <end position="720"/>
    </location>
</feature>
<feature type="region of interest" description="Disordered" evidence="2">
    <location>
        <begin position="817"/>
        <end position="843"/>
    </location>
</feature>
<feature type="region of interest" description="Disordered" evidence="2">
    <location>
        <begin position="618"/>
        <end position="637"/>
    </location>
</feature>
<name>Q22T20_TETTS</name>
<feature type="region of interest" description="Disordered" evidence="2">
    <location>
        <begin position="738"/>
        <end position="803"/>
    </location>
</feature>
<feature type="region of interest" description="Disordered" evidence="2">
    <location>
        <begin position="379"/>
        <end position="436"/>
    </location>
</feature>
<dbReference type="AlphaFoldDB" id="Q22T20"/>
<reference evidence="4" key="1">
    <citation type="journal article" date="2006" name="PLoS Biol.">
        <title>Macronuclear genome sequence of the ciliate Tetrahymena thermophila, a model eukaryote.</title>
        <authorList>
            <person name="Eisen J.A."/>
            <person name="Coyne R.S."/>
            <person name="Wu M."/>
            <person name="Wu D."/>
            <person name="Thiagarajan M."/>
            <person name="Wortman J.R."/>
            <person name="Badger J.H."/>
            <person name="Ren Q."/>
            <person name="Amedeo P."/>
            <person name="Jones K.M."/>
            <person name="Tallon L.J."/>
            <person name="Delcher A.L."/>
            <person name="Salzberg S.L."/>
            <person name="Silva J.C."/>
            <person name="Haas B.J."/>
            <person name="Majoros W.H."/>
            <person name="Farzad M."/>
            <person name="Carlton J.M."/>
            <person name="Smith R.K. Jr."/>
            <person name="Garg J."/>
            <person name="Pearlman R.E."/>
            <person name="Karrer K.M."/>
            <person name="Sun L."/>
            <person name="Manning G."/>
            <person name="Elde N.C."/>
            <person name="Turkewitz A.P."/>
            <person name="Asai D.J."/>
            <person name="Wilkes D.E."/>
            <person name="Wang Y."/>
            <person name="Cai H."/>
            <person name="Collins K."/>
            <person name="Stewart B.A."/>
            <person name="Lee S.R."/>
            <person name="Wilamowska K."/>
            <person name="Weinberg Z."/>
            <person name="Ruzzo W.L."/>
            <person name="Wloga D."/>
            <person name="Gaertig J."/>
            <person name="Frankel J."/>
            <person name="Tsao C.-C."/>
            <person name="Gorovsky M.A."/>
            <person name="Keeling P.J."/>
            <person name="Waller R.F."/>
            <person name="Patron N.J."/>
            <person name="Cherry J.M."/>
            <person name="Stover N.A."/>
            <person name="Krieger C.J."/>
            <person name="del Toro C."/>
            <person name="Ryder H.F."/>
            <person name="Williamson S.C."/>
            <person name="Barbeau R.A."/>
            <person name="Hamilton E.P."/>
            <person name="Orias E."/>
        </authorList>
    </citation>
    <scope>NUCLEOTIDE SEQUENCE [LARGE SCALE GENOMIC DNA]</scope>
    <source>
        <strain evidence="4">SB210</strain>
    </source>
</reference>
<sequence length="872" mass="101012">MSQYDVKLNMSKVVLENGYLEQKRVEKVNTQLGYQPINIKFDKQDSPSGSQESEEYNRILKQQRDLDQKSQQILTNSMRIFSDSSSFDNYLRKQSFWVQSQTKQNEEERKKSSVNLELKKKNFLFGSSQQAQEGDFQNINLRSSSREDEIQLVTNIEIEQKSNVNQQQANKEKEQKQEDRKEDQPKFDFHNINTKVQSKKRENITSKQIGDLPRDIEEILKLQADELNNGFYNQNEKLERNKINLVQGDLIEAYSLAYIFPVNNIQKNTHNACFFRDLAPISRFLMKYSNLPQYSELKQQNKGDDASNFELIQYDEISFRINSLEFNNLANIISGRIGDESISKLDTTISNVQDFPVDIQKRVEELVQAQLEAKLSTLQLTNQQNSNNNNNNSNQEQEQKKKQTQQQQTQDNQQSGQTKEQIKNSFKQKASQDQQVQIDQPLNQAATTPRSFLGMNENQIQRLSPEQQKLQQQISALHNQTDQILNRIAEIKAKKEQMKFIKDNQEYLQKYKEIQKELQQALNGLLFMILKSDKNPNPQINVKYSELSSQLSELLKNLDQIQGSRTSDGHLKTSLILTFLEEYKWLNQEDKLHKMDFESNNKKPQQKIQTFANYIHSGSQNKQSSKSTNMNNSGLNLSRQQEPVNYTQVNQTAQFIPANPKNSKSVAAGVKQSTKENFSNLQNENRRQNNQFKNENAVSQRNNLSPWGNNQSYSPQPNSYLGAIDTTNSYYQQTPIKSSFNNNLTDRSFTPNQTSRSNLSKSSVMQNKSQSSVSNFRQQIKQNKSVHNTSFNKSSKKLDSKENNFSRSISPIIYKKSQSRAEQEYSDSKPKYLKQQSISGIKKGQLSNLNRSYNFKDSSFYQDDSNAKTSRK</sequence>
<accession>Q22T20</accession>
<feature type="compositionally biased region" description="Polar residues" evidence="2">
    <location>
        <begin position="738"/>
        <end position="793"/>
    </location>
</feature>
<organism evidence="3 4">
    <name type="scientific">Tetrahymena thermophila (strain SB210)</name>
    <dbReference type="NCBI Taxonomy" id="312017"/>
    <lineage>
        <taxon>Eukaryota</taxon>
        <taxon>Sar</taxon>
        <taxon>Alveolata</taxon>
        <taxon>Ciliophora</taxon>
        <taxon>Intramacronucleata</taxon>
        <taxon>Oligohymenophorea</taxon>
        <taxon>Hymenostomatida</taxon>
        <taxon>Tetrahymenina</taxon>
        <taxon>Tetrahymenidae</taxon>
        <taxon>Tetrahymena</taxon>
    </lineage>
</organism>
<dbReference type="STRING" id="312017.Q22T20"/>
<dbReference type="GeneID" id="7844330"/>
<keyword evidence="1" id="KW-0175">Coiled coil</keyword>
<feature type="compositionally biased region" description="Basic and acidic residues" evidence="2">
    <location>
        <begin position="819"/>
        <end position="830"/>
    </location>
</feature>
<feature type="compositionally biased region" description="Polar residues" evidence="2">
    <location>
        <begin position="697"/>
        <end position="720"/>
    </location>
</feature>
<feature type="coiled-coil region" evidence="1">
    <location>
        <begin position="504"/>
        <end position="564"/>
    </location>
</feature>
<feature type="compositionally biased region" description="Polar residues" evidence="2">
    <location>
        <begin position="416"/>
        <end position="436"/>
    </location>
</feature>
<feature type="region of interest" description="Disordered" evidence="2">
    <location>
        <begin position="161"/>
        <end position="191"/>
    </location>
</feature>
<evidence type="ECO:0000313" key="3">
    <source>
        <dbReference type="EMBL" id="EAR88618.2"/>
    </source>
</evidence>
<feature type="compositionally biased region" description="Low complexity" evidence="2">
    <location>
        <begin position="404"/>
        <end position="415"/>
    </location>
</feature>
<dbReference type="HOGENOM" id="CLU_349376_0_0_1"/>
<feature type="compositionally biased region" description="Polar residues" evidence="2">
    <location>
        <begin position="834"/>
        <end position="843"/>
    </location>
</feature>
<dbReference type="RefSeq" id="XP_001008863.2">
    <property type="nucleotide sequence ID" value="XM_001008863.2"/>
</dbReference>
<dbReference type="KEGG" id="tet:TTHERM_00185920"/>
<dbReference type="InParanoid" id="Q22T20"/>
<proteinExistence type="predicted"/>
<feature type="compositionally biased region" description="Basic and acidic residues" evidence="2">
    <location>
        <begin position="170"/>
        <end position="189"/>
    </location>
</feature>
<dbReference type="EMBL" id="GG662840">
    <property type="protein sequence ID" value="EAR88618.2"/>
    <property type="molecule type" value="Genomic_DNA"/>
</dbReference>
<feature type="compositionally biased region" description="Low complexity" evidence="2">
    <location>
        <begin position="379"/>
        <end position="396"/>
    </location>
</feature>
<dbReference type="Proteomes" id="UP000009168">
    <property type="component" value="Unassembled WGS sequence"/>
</dbReference>